<evidence type="ECO:0000313" key="1">
    <source>
        <dbReference type="EMBL" id="KAJ3547684.1"/>
    </source>
</evidence>
<protein>
    <submittedName>
        <fullName evidence="1">Uncharacterized protein</fullName>
    </submittedName>
</protein>
<name>A0ACC1SW86_9HYPO</name>
<organism evidence="1 2">
    <name type="scientific">Fusarium decemcellulare</name>
    <dbReference type="NCBI Taxonomy" id="57161"/>
    <lineage>
        <taxon>Eukaryota</taxon>
        <taxon>Fungi</taxon>
        <taxon>Dikarya</taxon>
        <taxon>Ascomycota</taxon>
        <taxon>Pezizomycotina</taxon>
        <taxon>Sordariomycetes</taxon>
        <taxon>Hypocreomycetidae</taxon>
        <taxon>Hypocreales</taxon>
        <taxon>Nectriaceae</taxon>
        <taxon>Fusarium</taxon>
        <taxon>Fusarium decemcellulare species complex</taxon>
    </lineage>
</organism>
<comment type="caution">
    <text evidence="1">The sequence shown here is derived from an EMBL/GenBank/DDBJ whole genome shotgun (WGS) entry which is preliminary data.</text>
</comment>
<proteinExistence type="predicted"/>
<sequence length="638" mass="72140">MSSTGNAFLYTNLNLSKAEIRLLLLQPSTDPEENVQCSIQTVSLDDGPTFEALSYSWGDPAASKSIILDEQPLKVTLSAWTALRALRYHDRPRVLWVDAICINQSNPTEIVSQLKLMGAIYRKATVVRVWLGPDDNNNKDAIPILRAMISAQGAKDALRLSRASMEKVAQLRHFFALSWWERLWVVQEVALGRHVVLHHGAKELEYSDLLTAYHVSDAYCRQHLSGFTDEMYGYPISDFMEVFESVRVLNETRELCAKNLANDNESRIREATMTWTTVANLLRRREASVDKDRLYALYGLLPSTIVQMPGMEPAYSATTEDVYTNITYSIMEASKSLMMFNFVSRFRAGKSDGLPSWVPDWRLGPSNEHEANLRVAREHLFDSSLGTPFHLQRLSGNTICLKGFFVDVIHTSQCHPIGLVASPLLNICYESWRKTWANTEPTNAMLNKYMDGSSAETAFKRTMVWDCELGAKEGEMERLTPDEGVAMFEAYERAVRIALGDDCDLAGKKLSEEDSRRTKYMMNCAKDRAFFVTLHHLIGMTQNNVEAGDHIFIVAGNSYPVILRPSKTYADTWQAVSECYLHAFMDGLGVEMMATCAQVEQISYGNPAVKKLKGTERNPRQDEITEQPDGLWKWLLVE</sequence>
<dbReference type="Proteomes" id="UP001148629">
    <property type="component" value="Unassembled WGS sequence"/>
</dbReference>
<evidence type="ECO:0000313" key="2">
    <source>
        <dbReference type="Proteomes" id="UP001148629"/>
    </source>
</evidence>
<gene>
    <name evidence="1" type="ORF">NM208_g1397</name>
</gene>
<keyword evidence="2" id="KW-1185">Reference proteome</keyword>
<dbReference type="EMBL" id="JANRMS010000071">
    <property type="protein sequence ID" value="KAJ3547684.1"/>
    <property type="molecule type" value="Genomic_DNA"/>
</dbReference>
<reference evidence="1" key="1">
    <citation type="submission" date="2022-08" db="EMBL/GenBank/DDBJ databases">
        <title>Genome Sequence of Fusarium decemcellulare.</title>
        <authorList>
            <person name="Buettner E."/>
        </authorList>
    </citation>
    <scope>NUCLEOTIDE SEQUENCE</scope>
    <source>
        <strain evidence="1">Babe19</strain>
    </source>
</reference>
<accession>A0ACC1SW86</accession>